<dbReference type="AlphaFoldDB" id="A0A6A5YX60"/>
<evidence type="ECO:0000256" key="3">
    <source>
        <dbReference type="ARBA" id="ARBA00022723"/>
    </source>
</evidence>
<evidence type="ECO:0000256" key="7">
    <source>
        <dbReference type="RuleBase" id="RU362081"/>
    </source>
</evidence>
<feature type="domain" description="P-type ATPase A" evidence="8">
    <location>
        <begin position="358"/>
        <end position="459"/>
    </location>
</feature>
<evidence type="ECO:0000313" key="11">
    <source>
        <dbReference type="Proteomes" id="UP000799770"/>
    </source>
</evidence>
<dbReference type="NCBIfam" id="TIGR01525">
    <property type="entry name" value="ATPase-IB_hvy"/>
    <property type="match status" value="1"/>
</dbReference>
<name>A0A6A5YX60_9PLEO</name>
<dbReference type="CDD" id="cd00371">
    <property type="entry name" value="HMA"/>
    <property type="match status" value="1"/>
</dbReference>
<dbReference type="InterPro" id="IPR023299">
    <property type="entry name" value="ATPase_P-typ_cyto_dom_N"/>
</dbReference>
<dbReference type="SUPFAM" id="SSF56784">
    <property type="entry name" value="HAD-like"/>
    <property type="match status" value="1"/>
</dbReference>
<evidence type="ECO:0000256" key="4">
    <source>
        <dbReference type="ARBA" id="ARBA00022967"/>
    </source>
</evidence>
<dbReference type="PRINTS" id="PR00119">
    <property type="entry name" value="CATATPASE"/>
</dbReference>
<keyword evidence="4" id="KW-1278">Translocase</keyword>
<feature type="transmembrane region" description="Helical" evidence="7">
    <location>
        <begin position="293"/>
        <end position="312"/>
    </location>
</feature>
<evidence type="ECO:0000259" key="9">
    <source>
        <dbReference type="Pfam" id="PF24534"/>
    </source>
</evidence>
<dbReference type="SFLD" id="SFLDG00002">
    <property type="entry name" value="C1.7:_P-type_atpase_like"/>
    <property type="match status" value="1"/>
</dbReference>
<dbReference type="InterPro" id="IPR018303">
    <property type="entry name" value="ATPase_P-typ_P_site"/>
</dbReference>
<dbReference type="Pfam" id="PF00122">
    <property type="entry name" value="E1-E2_ATPase"/>
    <property type="match status" value="1"/>
</dbReference>
<dbReference type="InterPro" id="IPR036163">
    <property type="entry name" value="HMA_dom_sf"/>
</dbReference>
<dbReference type="NCBIfam" id="TIGR01511">
    <property type="entry name" value="ATPase-IB1_Cu"/>
    <property type="match status" value="1"/>
</dbReference>
<evidence type="ECO:0000256" key="1">
    <source>
        <dbReference type="ARBA" id="ARBA00004370"/>
    </source>
</evidence>
<evidence type="ECO:0000259" key="8">
    <source>
        <dbReference type="Pfam" id="PF00122"/>
    </source>
</evidence>
<keyword evidence="2 7" id="KW-0812">Transmembrane</keyword>
<accession>A0A6A5YX60</accession>
<dbReference type="EMBL" id="ML977337">
    <property type="protein sequence ID" value="KAF2110678.1"/>
    <property type="molecule type" value="Genomic_DNA"/>
</dbReference>
<dbReference type="InterPro" id="IPR036412">
    <property type="entry name" value="HAD-like_sf"/>
</dbReference>
<feature type="transmembrane region" description="Helical" evidence="7">
    <location>
        <begin position="253"/>
        <end position="272"/>
    </location>
</feature>
<dbReference type="GO" id="GO:0005524">
    <property type="term" value="F:ATP binding"/>
    <property type="evidence" value="ECO:0007669"/>
    <property type="project" value="UniProtKB-UniRule"/>
</dbReference>
<dbReference type="PANTHER" id="PTHR46594">
    <property type="entry name" value="P-TYPE CATION-TRANSPORTING ATPASE"/>
    <property type="match status" value="1"/>
</dbReference>
<dbReference type="PROSITE" id="PS00154">
    <property type="entry name" value="ATPASE_E1_E2"/>
    <property type="match status" value="1"/>
</dbReference>
<keyword evidence="6 7" id="KW-0472">Membrane</keyword>
<dbReference type="SUPFAM" id="SSF81653">
    <property type="entry name" value="Calcium ATPase, transduction domain A"/>
    <property type="match status" value="1"/>
</dbReference>
<dbReference type="GO" id="GO:0046872">
    <property type="term" value="F:metal ion binding"/>
    <property type="evidence" value="ECO:0007669"/>
    <property type="project" value="UniProtKB-KW"/>
</dbReference>
<feature type="transmembrane region" description="Helical" evidence="7">
    <location>
        <begin position="475"/>
        <end position="497"/>
    </location>
</feature>
<dbReference type="Gene3D" id="3.30.70.100">
    <property type="match status" value="1"/>
</dbReference>
<dbReference type="Proteomes" id="UP000799770">
    <property type="component" value="Unassembled WGS sequence"/>
</dbReference>
<dbReference type="NCBIfam" id="TIGR01494">
    <property type="entry name" value="ATPase_P-type"/>
    <property type="match status" value="1"/>
</dbReference>
<organism evidence="10 11">
    <name type="scientific">Lophiotrema nucula</name>
    <dbReference type="NCBI Taxonomy" id="690887"/>
    <lineage>
        <taxon>Eukaryota</taxon>
        <taxon>Fungi</taxon>
        <taxon>Dikarya</taxon>
        <taxon>Ascomycota</taxon>
        <taxon>Pezizomycotina</taxon>
        <taxon>Dothideomycetes</taxon>
        <taxon>Pleosporomycetidae</taxon>
        <taxon>Pleosporales</taxon>
        <taxon>Lophiotremataceae</taxon>
        <taxon>Lophiotrema</taxon>
    </lineage>
</organism>
<dbReference type="InterPro" id="IPR056236">
    <property type="entry name" value="HMA_PCA1"/>
</dbReference>
<dbReference type="Gene3D" id="2.70.150.10">
    <property type="entry name" value="Calcium-transporting ATPase, cytoplasmic transduction domain A"/>
    <property type="match status" value="1"/>
</dbReference>
<dbReference type="Pfam" id="PF00702">
    <property type="entry name" value="Hydrolase"/>
    <property type="match status" value="1"/>
</dbReference>
<comment type="similarity">
    <text evidence="7">Belongs to the cation transport ATPase (P-type) (TC 3.A.3) family. Type IB subfamily.</text>
</comment>
<dbReference type="Gene3D" id="3.40.1110.10">
    <property type="entry name" value="Calcium-transporting ATPase, cytoplasmic domain N"/>
    <property type="match status" value="1"/>
</dbReference>
<reference evidence="10" key="1">
    <citation type="journal article" date="2020" name="Stud. Mycol.">
        <title>101 Dothideomycetes genomes: a test case for predicting lifestyles and emergence of pathogens.</title>
        <authorList>
            <person name="Haridas S."/>
            <person name="Albert R."/>
            <person name="Binder M."/>
            <person name="Bloem J."/>
            <person name="Labutti K."/>
            <person name="Salamov A."/>
            <person name="Andreopoulos B."/>
            <person name="Baker S."/>
            <person name="Barry K."/>
            <person name="Bills G."/>
            <person name="Bluhm B."/>
            <person name="Cannon C."/>
            <person name="Castanera R."/>
            <person name="Culley D."/>
            <person name="Daum C."/>
            <person name="Ezra D."/>
            <person name="Gonzalez J."/>
            <person name="Henrissat B."/>
            <person name="Kuo A."/>
            <person name="Liang C."/>
            <person name="Lipzen A."/>
            <person name="Lutzoni F."/>
            <person name="Magnuson J."/>
            <person name="Mondo S."/>
            <person name="Nolan M."/>
            <person name="Ohm R."/>
            <person name="Pangilinan J."/>
            <person name="Park H.-J."/>
            <person name="Ramirez L."/>
            <person name="Alfaro M."/>
            <person name="Sun H."/>
            <person name="Tritt A."/>
            <person name="Yoshinaga Y."/>
            <person name="Zwiers L.-H."/>
            <person name="Turgeon B."/>
            <person name="Goodwin S."/>
            <person name="Spatafora J."/>
            <person name="Crous P."/>
            <person name="Grigoriev I."/>
        </authorList>
    </citation>
    <scope>NUCLEOTIDE SEQUENCE</scope>
    <source>
        <strain evidence="10">CBS 627.86</strain>
    </source>
</reference>
<dbReference type="InterPro" id="IPR001757">
    <property type="entry name" value="P_typ_ATPase"/>
</dbReference>
<dbReference type="Gene3D" id="3.40.50.1000">
    <property type="entry name" value="HAD superfamily/HAD-like"/>
    <property type="match status" value="1"/>
</dbReference>
<feature type="transmembrane region" description="Helical" evidence="7">
    <location>
        <begin position="847"/>
        <end position="868"/>
    </location>
</feature>
<feature type="transmembrane region" description="Helical" evidence="7">
    <location>
        <begin position="818"/>
        <end position="841"/>
    </location>
</feature>
<proteinExistence type="inferred from homology"/>
<keyword evidence="5 7" id="KW-1133">Transmembrane helix</keyword>
<keyword evidence="11" id="KW-1185">Reference proteome</keyword>
<feature type="transmembrane region" description="Helical" evidence="7">
    <location>
        <begin position="227"/>
        <end position="247"/>
    </location>
</feature>
<dbReference type="InterPro" id="IPR044492">
    <property type="entry name" value="P_typ_ATPase_HD_dom"/>
</dbReference>
<dbReference type="InterPro" id="IPR023214">
    <property type="entry name" value="HAD_sf"/>
</dbReference>
<dbReference type="SFLD" id="SFLDS00003">
    <property type="entry name" value="Haloacid_Dehalogenase"/>
    <property type="match status" value="1"/>
</dbReference>
<comment type="subcellular location">
    <subcellularLocation>
        <location evidence="1 7">Membrane</location>
    </subcellularLocation>
</comment>
<dbReference type="PANTHER" id="PTHR46594:SF4">
    <property type="entry name" value="P-TYPE CATION-TRANSPORTING ATPASE"/>
    <property type="match status" value="1"/>
</dbReference>
<dbReference type="Pfam" id="PF24534">
    <property type="entry name" value="HMA_PCA1"/>
    <property type="match status" value="1"/>
</dbReference>
<keyword evidence="3 7" id="KW-0479">Metal-binding</keyword>
<dbReference type="SFLD" id="SFLDF00027">
    <property type="entry name" value="p-type_atpase"/>
    <property type="match status" value="1"/>
</dbReference>
<feature type="domain" description="PCA1 HMA heavy metal-associated" evidence="9">
    <location>
        <begin position="174"/>
        <end position="211"/>
    </location>
</feature>
<dbReference type="GO" id="GO:0016887">
    <property type="term" value="F:ATP hydrolysis activity"/>
    <property type="evidence" value="ECO:0007669"/>
    <property type="project" value="InterPro"/>
</dbReference>
<dbReference type="SUPFAM" id="SSF81665">
    <property type="entry name" value="Calcium ATPase, transmembrane domain M"/>
    <property type="match status" value="1"/>
</dbReference>
<sequence length="883" mass="96941">MHKHWFKTAHAFTTELDDDSERGPASYERVILTIGGLKCGCCESGISRAFRHFPAIRNPQVNIVLARVEFDLDTSRLSISDVISQLHRATGYTFEKYDQPDGQVLELLVSDPTEIYRAGKPYGVNLVESSTKHVWCPLSFSGRNSTIPREIRSFRYSSPSQDEPDQGKRKGNALYQHTVRIHYDASHIGSRTVFEYYQRLGSGQNLQLAPPETGTSLGISAMQTRRAFLIFLLALAFTLPILVLRWSPIDHNNLVYAHVSLALATLVQIIATEEFVPGAFKTLIHSGVFDMDFLIALSSTTAYIFSVISYVFQIRHKPLETGSFFETATLLVTLILLGRVVSEFARLRAAKSVSFRSLQAETALLVTPKGKTTKIDARLLQYGDEFVVSPHSRIVTDGTVVHGGSEVDESMITGESLPVAKGLGTKVYAGTTNGSGPLTVALTALPHENSVSKIADMVENAELTKPKVQALADRIASWFVPAIAVIGLSVLLIWLFVDRYHSHQTWQHSIVNALTYAIATIIVSCPCAIGLAVPMVILIAGGVSARFGIIFRDPQKLEVARNVTDVVFDKTGTITTGELTVVEAEIKKSPQVVKSMIRGLLKNDKHPVAAAVFQWLEEDANESRGENLRPAEIIDIESVPGNGVKGRNKVNNLVIRAGNPQWLGIKILDSQHTLLCVTIAGVLHATFRLQDRPRHNAGEVVELLKSRGIAVHMISGDSEGAVTEIAHSLGIPKSYTRARQLPADKQAYIRTLQENGGCVIFCGDGTNDSIAIKQADVGVTINHGSDVAKSASDVVFMTARLHNMLILLDISTAAYRRIMFNFGWSALYNIVAILMAAGAFVKVRIPPAYAALGELVSVIPVVLIAFQVRWRNYGKRYRSMDYE</sequence>
<dbReference type="InterPro" id="IPR006121">
    <property type="entry name" value="HMA_dom"/>
</dbReference>
<dbReference type="InterPro" id="IPR027256">
    <property type="entry name" value="P-typ_ATPase_IB"/>
</dbReference>
<gene>
    <name evidence="10" type="ORF">BDV96DRAFT_650787</name>
</gene>
<dbReference type="InterPro" id="IPR008250">
    <property type="entry name" value="ATPase_P-typ_transduc_dom_A_sf"/>
</dbReference>
<feature type="transmembrane region" description="Helical" evidence="7">
    <location>
        <begin position="517"/>
        <end position="543"/>
    </location>
</feature>
<evidence type="ECO:0000256" key="6">
    <source>
        <dbReference type="ARBA" id="ARBA00023136"/>
    </source>
</evidence>
<dbReference type="SUPFAM" id="SSF55008">
    <property type="entry name" value="HMA, heavy metal-associated domain"/>
    <property type="match status" value="1"/>
</dbReference>
<dbReference type="OrthoDB" id="432719at2759"/>
<evidence type="ECO:0000256" key="5">
    <source>
        <dbReference type="ARBA" id="ARBA00022989"/>
    </source>
</evidence>
<evidence type="ECO:0000313" key="10">
    <source>
        <dbReference type="EMBL" id="KAF2110678.1"/>
    </source>
</evidence>
<dbReference type="GO" id="GO:0019829">
    <property type="term" value="F:ATPase-coupled monoatomic cation transmembrane transporter activity"/>
    <property type="evidence" value="ECO:0007669"/>
    <property type="project" value="InterPro"/>
</dbReference>
<dbReference type="FunFam" id="2.70.150.10:FF:000002">
    <property type="entry name" value="Copper-transporting ATPase 1, putative"/>
    <property type="match status" value="1"/>
</dbReference>
<evidence type="ECO:0000256" key="2">
    <source>
        <dbReference type="ARBA" id="ARBA00022692"/>
    </source>
</evidence>
<dbReference type="GO" id="GO:0016020">
    <property type="term" value="C:membrane"/>
    <property type="evidence" value="ECO:0007669"/>
    <property type="project" value="UniProtKB-SubCell"/>
</dbReference>
<keyword evidence="7" id="KW-0547">Nucleotide-binding</keyword>
<keyword evidence="7" id="KW-0067">ATP-binding</keyword>
<dbReference type="InterPro" id="IPR059000">
    <property type="entry name" value="ATPase_P-type_domA"/>
</dbReference>
<protein>
    <submittedName>
        <fullName evidence="10">E1-E2 ATPase-domain-containing protein</fullName>
    </submittedName>
</protein>
<feature type="transmembrane region" description="Helical" evidence="7">
    <location>
        <begin position="324"/>
        <end position="342"/>
    </location>
</feature>
<dbReference type="InterPro" id="IPR023298">
    <property type="entry name" value="ATPase_P-typ_TM_dom_sf"/>
</dbReference>
<dbReference type="GO" id="GO:0030003">
    <property type="term" value="P:intracellular monoatomic cation homeostasis"/>
    <property type="evidence" value="ECO:0007669"/>
    <property type="project" value="UniProtKB-ARBA"/>
</dbReference>